<feature type="transmembrane region" description="Helical" evidence="1">
    <location>
        <begin position="541"/>
        <end position="561"/>
    </location>
</feature>
<feature type="transmembrane region" description="Helical" evidence="1">
    <location>
        <begin position="616"/>
        <end position="639"/>
    </location>
</feature>
<dbReference type="GO" id="GO:0015093">
    <property type="term" value="F:ferrous iron transmembrane transporter activity"/>
    <property type="evidence" value="ECO:0007669"/>
    <property type="project" value="InterPro"/>
</dbReference>
<keyword evidence="1" id="KW-0812">Transmembrane</keyword>
<evidence type="ECO:0000313" key="6">
    <source>
        <dbReference type="Proteomes" id="UP001299608"/>
    </source>
</evidence>
<dbReference type="Pfam" id="PF07664">
    <property type="entry name" value="FeoB_C"/>
    <property type="match status" value="1"/>
</dbReference>
<feature type="transmembrane region" description="Helical" evidence="1">
    <location>
        <begin position="267"/>
        <end position="285"/>
    </location>
</feature>
<dbReference type="InterPro" id="IPR030389">
    <property type="entry name" value="G_FEOB_dom"/>
</dbReference>
<sequence length="645" mass="68927">MEHECSVIALAGTPKAGKTTIFNGLTGMCRYTGSWWGDRGTPGRGTYTYCGQTYMLLDMPGAYSLPPAPFPDSGSRENRDSFLGSQQPDVIAVVADATRLELGLHLLKQVLGMDTGTRDADNIPVILCVNFCDEALRTGLVIDYNLLEDVLQIPVIPCCARRRSHLDDIKAAIHYAAKPGNRKAFCYDCLDFSPKKLAAECICASSDTDGARRVLLDLLLTGPVTGKIILLFLLAGVLHLTMIAAGFPSRLLWEALSRLELSLDRAMTYLGAAPWLTGCLVHGGFRALSWTAAIMLPPLAVFLFFFTLLEDLGFLPRASMGMDSVFGKCGACGGQCVTMALGLGCNAAGVACCRSIQSPKERTIAVLTNSMIPCCGRFPVFIMLIPLFFAAGPVDSLTGSLSCALLFSILLLAAVYLSMGISWLLSKTLLKGLPSAFTLELPPYRKMHITRSALRSLLNRTMVFTGRAVRAAVPAGIIVWFLANLFYTGPSAGLVSFHRPAADVPSLLNAFTGMLDPAAVLLGMDGAILAAFILSFPAGELFLPILIMAYLEGGPLGGILGGSLDAGGSAFSLYQLLVSQGWTWITAICTLVFTFLHWPCLTTCQAVARETDSLKWAGTAICIATIPGILICMGIALYGHMVLGI</sequence>
<evidence type="ECO:0000313" key="4">
    <source>
        <dbReference type="EMBL" id="NSJ50035.1"/>
    </source>
</evidence>
<feature type="transmembrane region" description="Helical" evidence="1">
    <location>
        <begin position="404"/>
        <end position="425"/>
    </location>
</feature>
<dbReference type="RefSeq" id="WP_165642319.1">
    <property type="nucleotide sequence ID" value="NZ_BAABZL010000001.1"/>
</dbReference>
<evidence type="ECO:0000259" key="2">
    <source>
        <dbReference type="PROSITE" id="PS51711"/>
    </source>
</evidence>
<dbReference type="InterPro" id="IPR027417">
    <property type="entry name" value="P-loop_NTPase"/>
</dbReference>
<keyword evidence="5" id="KW-1185">Reference proteome</keyword>
<organism evidence="3 6">
    <name type="scientific">Enterocloster aldenensis</name>
    <dbReference type="NCBI Taxonomy" id="358742"/>
    <lineage>
        <taxon>Bacteria</taxon>
        <taxon>Bacillati</taxon>
        <taxon>Bacillota</taxon>
        <taxon>Clostridia</taxon>
        <taxon>Lachnospirales</taxon>
        <taxon>Lachnospiraceae</taxon>
        <taxon>Enterocloster</taxon>
    </lineage>
</organism>
<feature type="transmembrane region" description="Helical" evidence="1">
    <location>
        <begin position="581"/>
        <end position="604"/>
    </location>
</feature>
<feature type="domain" description="FeoB-type G" evidence="2">
    <location>
        <begin position="5"/>
        <end position="179"/>
    </location>
</feature>
<keyword evidence="1" id="KW-0472">Membrane</keyword>
<reference evidence="4" key="2">
    <citation type="submission" date="2020-02" db="EMBL/GenBank/DDBJ databases">
        <authorList>
            <person name="Littmann E."/>
            <person name="Sorbara M."/>
        </authorList>
    </citation>
    <scope>NUCLEOTIDE SEQUENCE</scope>
    <source>
        <strain evidence="4">MSK.1.17</strain>
    </source>
</reference>
<dbReference type="Proteomes" id="UP000669239">
    <property type="component" value="Unassembled WGS sequence"/>
</dbReference>
<dbReference type="InterPro" id="IPR011640">
    <property type="entry name" value="Fe2_transport_prot_B_C"/>
</dbReference>
<protein>
    <submittedName>
        <fullName evidence="3">50S ribosome-binding GTPase</fullName>
    </submittedName>
    <submittedName>
        <fullName evidence="4">Ferrous iron transporter B</fullName>
    </submittedName>
</protein>
<dbReference type="PROSITE" id="PS51711">
    <property type="entry name" value="G_FEOB"/>
    <property type="match status" value="1"/>
</dbReference>
<accession>A0AAW5BST9</accession>
<dbReference type="Gene3D" id="3.40.50.300">
    <property type="entry name" value="P-loop containing nucleotide triphosphate hydrolases"/>
    <property type="match status" value="1"/>
</dbReference>
<dbReference type="EMBL" id="JAAITT010000021">
    <property type="protein sequence ID" value="NSJ50035.1"/>
    <property type="molecule type" value="Genomic_DNA"/>
</dbReference>
<dbReference type="InterPro" id="IPR011642">
    <property type="entry name" value="Gate_dom"/>
</dbReference>
<dbReference type="Pfam" id="PF07670">
    <property type="entry name" value="Gate"/>
    <property type="match status" value="2"/>
</dbReference>
<gene>
    <name evidence="4" type="ORF">G5B36_15195</name>
    <name evidence="3" type="ORF">L0N08_00360</name>
</gene>
<keyword evidence="1" id="KW-1133">Transmembrane helix</keyword>
<evidence type="ECO:0000313" key="5">
    <source>
        <dbReference type="Proteomes" id="UP000669239"/>
    </source>
</evidence>
<evidence type="ECO:0000313" key="3">
    <source>
        <dbReference type="EMBL" id="MCG4743859.1"/>
    </source>
</evidence>
<feature type="transmembrane region" description="Helical" evidence="1">
    <location>
        <begin position="468"/>
        <end position="487"/>
    </location>
</feature>
<dbReference type="PANTHER" id="PTHR43185">
    <property type="entry name" value="FERROUS IRON TRANSPORT PROTEIN B"/>
    <property type="match status" value="1"/>
</dbReference>
<name>A0AAW5BST9_9FIRM</name>
<dbReference type="Pfam" id="PF02421">
    <property type="entry name" value="FeoB_N"/>
    <property type="match status" value="1"/>
</dbReference>
<dbReference type="GO" id="GO:0005886">
    <property type="term" value="C:plasma membrane"/>
    <property type="evidence" value="ECO:0007669"/>
    <property type="project" value="TreeGrafter"/>
</dbReference>
<proteinExistence type="predicted"/>
<dbReference type="AlphaFoldDB" id="A0AAW5BST9"/>
<reference evidence="3" key="3">
    <citation type="submission" date="2022-01" db="EMBL/GenBank/DDBJ databases">
        <title>Collection of gut derived symbiotic bacterial strains cultured from healthy donors.</title>
        <authorList>
            <person name="Lin H."/>
            <person name="Kohout C."/>
            <person name="Waligurski E."/>
            <person name="Pamer E.G."/>
        </authorList>
    </citation>
    <scope>NUCLEOTIDE SEQUENCE</scope>
    <source>
        <strain evidence="3">DFI.6.55</strain>
    </source>
</reference>
<feature type="transmembrane region" description="Helical" evidence="1">
    <location>
        <begin position="228"/>
        <end position="247"/>
    </location>
</feature>
<evidence type="ECO:0000256" key="1">
    <source>
        <dbReference type="SAM" id="Phobius"/>
    </source>
</evidence>
<feature type="transmembrane region" description="Helical" evidence="1">
    <location>
        <begin position="364"/>
        <end position="392"/>
    </location>
</feature>
<dbReference type="SUPFAM" id="SSF52540">
    <property type="entry name" value="P-loop containing nucleoside triphosphate hydrolases"/>
    <property type="match status" value="1"/>
</dbReference>
<feature type="transmembrane region" description="Helical" evidence="1">
    <location>
        <begin position="291"/>
        <end position="309"/>
    </location>
</feature>
<dbReference type="EMBL" id="JAKNGE010000001">
    <property type="protein sequence ID" value="MCG4743859.1"/>
    <property type="molecule type" value="Genomic_DNA"/>
</dbReference>
<feature type="transmembrane region" description="Helical" evidence="1">
    <location>
        <begin position="507"/>
        <end position="534"/>
    </location>
</feature>
<dbReference type="PANTHER" id="PTHR43185:SF2">
    <property type="entry name" value="FERROUS IRON TRANSPORT PROTEIN B"/>
    <property type="match status" value="1"/>
</dbReference>
<dbReference type="GeneID" id="97204095"/>
<dbReference type="GO" id="GO:0005525">
    <property type="term" value="F:GTP binding"/>
    <property type="evidence" value="ECO:0007669"/>
    <property type="project" value="InterPro"/>
</dbReference>
<dbReference type="InterPro" id="IPR050860">
    <property type="entry name" value="FeoB_GTPase"/>
</dbReference>
<reference evidence="4 5" key="1">
    <citation type="journal article" date="2020" name="Cell Host Microbe">
        <title>Functional and Genomic Variation between Human-Derived Isolates of Lachnospiraceae Reveals Inter- and Intra-Species Diversity.</title>
        <authorList>
            <person name="Sorbara M.T."/>
            <person name="Littmann E.R."/>
            <person name="Fontana E."/>
            <person name="Moody T.U."/>
            <person name="Kohout C.E."/>
            <person name="Gjonbalaj M."/>
            <person name="Eaton V."/>
            <person name="Seok R."/>
            <person name="Leiner I.M."/>
            <person name="Pamer E.G."/>
        </authorList>
    </citation>
    <scope>NUCLEOTIDE SEQUENCE [LARGE SCALE GENOMIC DNA]</scope>
    <source>
        <strain evidence="4 5">MSK.1.17</strain>
    </source>
</reference>
<comment type="caution">
    <text evidence="3">The sequence shown here is derived from an EMBL/GenBank/DDBJ whole genome shotgun (WGS) entry which is preliminary data.</text>
</comment>
<dbReference type="Proteomes" id="UP001299608">
    <property type="component" value="Unassembled WGS sequence"/>
</dbReference>